<organism evidence="21 22">
    <name type="scientific">Chryseobacterium gambrini</name>
    <dbReference type="NCBI Taxonomy" id="373672"/>
    <lineage>
        <taxon>Bacteria</taxon>
        <taxon>Pseudomonadati</taxon>
        <taxon>Bacteroidota</taxon>
        <taxon>Flavobacteriia</taxon>
        <taxon>Flavobacteriales</taxon>
        <taxon>Weeksellaceae</taxon>
        <taxon>Chryseobacterium group</taxon>
        <taxon>Chryseobacterium</taxon>
    </lineage>
</organism>
<comment type="subcellular location">
    <subcellularLocation>
        <location evidence="2">Cell inner membrane</location>
        <topology evidence="2">Multi-pass membrane protein</topology>
    </subcellularLocation>
</comment>
<dbReference type="InterPro" id="IPR003594">
    <property type="entry name" value="HATPase_dom"/>
</dbReference>
<dbReference type="Gene3D" id="1.10.287.130">
    <property type="match status" value="1"/>
</dbReference>
<keyword evidence="4" id="KW-1003">Cell membrane</keyword>
<dbReference type="PROSITE" id="PS50894">
    <property type="entry name" value="HPT"/>
    <property type="match status" value="1"/>
</dbReference>
<feature type="domain" description="Response regulatory" evidence="17">
    <location>
        <begin position="510"/>
        <end position="625"/>
    </location>
</feature>
<gene>
    <name evidence="21" type="ORF">QX233_00600</name>
</gene>
<dbReference type="SUPFAM" id="SSF47384">
    <property type="entry name" value="Homodimeric domain of signal transducing histidine kinase"/>
    <property type="match status" value="1"/>
</dbReference>
<dbReference type="CDD" id="cd00082">
    <property type="entry name" value="HisKA"/>
    <property type="match status" value="1"/>
</dbReference>
<dbReference type="InterPro" id="IPR004358">
    <property type="entry name" value="Sig_transdc_His_kin-like_C"/>
</dbReference>
<keyword evidence="10" id="KW-0067">ATP-binding</keyword>
<feature type="modified residue" description="Phosphohistidine" evidence="13">
    <location>
        <position position="694"/>
    </location>
</feature>
<dbReference type="Pfam" id="PF13426">
    <property type="entry name" value="PAS_9"/>
    <property type="match status" value="1"/>
</dbReference>
<dbReference type="GO" id="GO:0005886">
    <property type="term" value="C:plasma membrane"/>
    <property type="evidence" value="ECO:0007669"/>
    <property type="project" value="UniProtKB-SubCell"/>
</dbReference>
<dbReference type="CDD" id="cd00130">
    <property type="entry name" value="PAS"/>
    <property type="match status" value="1"/>
</dbReference>
<evidence type="ECO:0000259" key="20">
    <source>
        <dbReference type="PROSITE" id="PS50894"/>
    </source>
</evidence>
<evidence type="ECO:0000256" key="2">
    <source>
        <dbReference type="ARBA" id="ARBA00004429"/>
    </source>
</evidence>
<dbReference type="SMART" id="SM00387">
    <property type="entry name" value="HATPase_c"/>
    <property type="match status" value="1"/>
</dbReference>
<evidence type="ECO:0000259" key="16">
    <source>
        <dbReference type="PROSITE" id="PS50109"/>
    </source>
</evidence>
<dbReference type="SMART" id="SM00388">
    <property type="entry name" value="HisKA"/>
    <property type="match status" value="1"/>
</dbReference>
<dbReference type="InterPro" id="IPR000700">
    <property type="entry name" value="PAS-assoc_C"/>
</dbReference>
<dbReference type="InterPro" id="IPR036890">
    <property type="entry name" value="HATPase_C_sf"/>
</dbReference>
<protein>
    <recommendedName>
        <fullName evidence="3">histidine kinase</fullName>
        <ecNumber evidence="3">2.7.13.3</ecNumber>
    </recommendedName>
</protein>
<feature type="domain" description="PAS" evidence="18">
    <location>
        <begin position="123"/>
        <end position="169"/>
    </location>
</feature>
<sequence>MEIDLHNLLRRQIKRHLPEDCHSDPKFKNFINAINDSYKSFERDKELTDHAFRQSEKEYKELFNDLKKENELKQESISSLYESLSLLDYSFDTKKNKDLKELSLYLAEQLKERKRAQDNIKRQEEKYRNIIANMNLGLIEVDNDEIVRYANQSFCNVSGFELDEIIGKNPSQLFVQGEANLEFIQEQIDLREKGISSVYQLPIKNKRGELRWWAISGAPNYDDHGNLLGSIGIHLDITDQKKLEEDLKQEKSKAIEASKAKEVFLGNMSHEIRTPLNAIIGFLRELKRLDLTTTQNQFVENSFNAAQHLLSIINNILDISKIESGEMSLDNTVFSLKECISNIISILQPKARQKKIMLKAKFSDDLFSEFKADALKIKQILYNIIGNSLKFTNVGEIRVECNVIKDFPNHQSLQICIIDTGIGMSEEYVKQIFKKFNQEDSSISRKYGGTGLGMAITRELIYLMKGEIKIKSKKNVGTEISIFLDMDKSKEKTTLKNIEVKEHVSIEGTRVLLVEDNELNQLVAENSLTHFGCEVTKADNGRRAIDILSKKQFDIILMDIQMPELDGIEATKIIRKDFRLTTPIIALTANAFKTEIDNCIAAGMNSYITKPFDEDELLKVIYKNIKMQNAPETNDSGAEKALYDLKNIQALSRGNEDFIQKMLSIFITQTQQTIPLVEQAFEEKNYAEISRLIHRIKPSIEGVGIYSIKETVKELEVKSKDQQTDFTELYTMFLEVKNTLSTAIEQLEKEIT</sequence>
<dbReference type="SUPFAM" id="SSF55874">
    <property type="entry name" value="ATPase domain of HSP90 chaperone/DNA topoisomerase II/histidine kinase"/>
    <property type="match status" value="1"/>
</dbReference>
<dbReference type="SMART" id="SM00091">
    <property type="entry name" value="PAS"/>
    <property type="match status" value="1"/>
</dbReference>
<keyword evidence="5" id="KW-0997">Cell inner membrane</keyword>
<dbReference type="GO" id="GO:0000155">
    <property type="term" value="F:phosphorelay sensor kinase activity"/>
    <property type="evidence" value="ECO:0007669"/>
    <property type="project" value="InterPro"/>
</dbReference>
<dbReference type="PROSITE" id="PS50109">
    <property type="entry name" value="HIS_KIN"/>
    <property type="match status" value="1"/>
</dbReference>
<accession>A0AAJ1QZZ5</accession>
<proteinExistence type="predicted"/>
<evidence type="ECO:0000256" key="14">
    <source>
        <dbReference type="PROSITE-ProRule" id="PRU00169"/>
    </source>
</evidence>
<dbReference type="Gene3D" id="3.30.450.20">
    <property type="entry name" value="PAS domain"/>
    <property type="match status" value="1"/>
</dbReference>
<keyword evidence="6 14" id="KW-0597">Phosphoprotein</keyword>
<keyword evidence="11" id="KW-1133">Transmembrane helix</keyword>
<keyword evidence="12" id="KW-0472">Membrane</keyword>
<feature type="coiled-coil region" evidence="15">
    <location>
        <begin position="99"/>
        <end position="133"/>
    </location>
</feature>
<feature type="domain" description="HPt" evidence="20">
    <location>
        <begin position="655"/>
        <end position="747"/>
    </location>
</feature>
<evidence type="ECO:0000256" key="12">
    <source>
        <dbReference type="ARBA" id="ARBA00023136"/>
    </source>
</evidence>
<dbReference type="SUPFAM" id="SSF52172">
    <property type="entry name" value="CheY-like"/>
    <property type="match status" value="1"/>
</dbReference>
<dbReference type="InterPro" id="IPR000014">
    <property type="entry name" value="PAS"/>
</dbReference>
<dbReference type="InterPro" id="IPR035965">
    <property type="entry name" value="PAS-like_dom_sf"/>
</dbReference>
<dbReference type="AlphaFoldDB" id="A0AAJ1QZZ5"/>
<dbReference type="InterPro" id="IPR003661">
    <property type="entry name" value="HisK_dim/P_dom"/>
</dbReference>
<dbReference type="FunFam" id="3.30.565.10:FF:000010">
    <property type="entry name" value="Sensor histidine kinase RcsC"/>
    <property type="match status" value="1"/>
</dbReference>
<dbReference type="InterPro" id="IPR036097">
    <property type="entry name" value="HisK_dim/P_sf"/>
</dbReference>
<evidence type="ECO:0000259" key="19">
    <source>
        <dbReference type="PROSITE" id="PS50113"/>
    </source>
</evidence>
<evidence type="ECO:0000256" key="7">
    <source>
        <dbReference type="ARBA" id="ARBA00022679"/>
    </source>
</evidence>
<dbReference type="SUPFAM" id="SSF47226">
    <property type="entry name" value="Histidine-containing phosphotransfer domain, HPT domain"/>
    <property type="match status" value="1"/>
</dbReference>
<reference evidence="21" key="1">
    <citation type="submission" date="2023-06" db="EMBL/GenBank/DDBJ databases">
        <title>Two Chryseobacterium gambrini strains from China.</title>
        <authorList>
            <person name="Zeng J."/>
            <person name="Wu Y."/>
        </authorList>
    </citation>
    <scope>NUCLEOTIDE SEQUENCE</scope>
    <source>
        <strain evidence="21">SQ219</strain>
    </source>
</reference>
<dbReference type="Pfam" id="PF01627">
    <property type="entry name" value="Hpt"/>
    <property type="match status" value="1"/>
</dbReference>
<dbReference type="Gene3D" id="1.20.120.160">
    <property type="entry name" value="HPT domain"/>
    <property type="match status" value="1"/>
</dbReference>
<dbReference type="PROSITE" id="PS50113">
    <property type="entry name" value="PAC"/>
    <property type="match status" value="1"/>
</dbReference>
<evidence type="ECO:0000256" key="11">
    <source>
        <dbReference type="ARBA" id="ARBA00022989"/>
    </source>
</evidence>
<evidence type="ECO:0000256" key="3">
    <source>
        <dbReference type="ARBA" id="ARBA00012438"/>
    </source>
</evidence>
<dbReference type="PROSITE" id="PS50110">
    <property type="entry name" value="RESPONSE_REGULATORY"/>
    <property type="match status" value="1"/>
</dbReference>
<dbReference type="Proteomes" id="UP001225933">
    <property type="component" value="Unassembled WGS sequence"/>
</dbReference>
<dbReference type="RefSeq" id="WP_214589539.1">
    <property type="nucleotide sequence ID" value="NZ_JAUHGV010000001.1"/>
</dbReference>
<evidence type="ECO:0000256" key="1">
    <source>
        <dbReference type="ARBA" id="ARBA00000085"/>
    </source>
</evidence>
<dbReference type="PANTHER" id="PTHR43047">
    <property type="entry name" value="TWO-COMPONENT HISTIDINE PROTEIN KINASE"/>
    <property type="match status" value="1"/>
</dbReference>
<evidence type="ECO:0000256" key="9">
    <source>
        <dbReference type="ARBA" id="ARBA00022777"/>
    </source>
</evidence>
<evidence type="ECO:0000313" key="21">
    <source>
        <dbReference type="EMBL" id="MDN4010950.1"/>
    </source>
</evidence>
<dbReference type="InterPro" id="IPR036641">
    <property type="entry name" value="HPT_dom_sf"/>
</dbReference>
<dbReference type="SUPFAM" id="SSF55785">
    <property type="entry name" value="PYP-like sensor domain (PAS domain)"/>
    <property type="match status" value="1"/>
</dbReference>
<feature type="domain" description="Histidine kinase" evidence="16">
    <location>
        <begin position="267"/>
        <end position="488"/>
    </location>
</feature>
<evidence type="ECO:0000256" key="15">
    <source>
        <dbReference type="SAM" id="Coils"/>
    </source>
</evidence>
<name>A0AAJ1QZZ5_9FLAO</name>
<keyword evidence="9" id="KW-0418">Kinase</keyword>
<keyword evidence="7" id="KW-0808">Transferase</keyword>
<dbReference type="InterPro" id="IPR008207">
    <property type="entry name" value="Sig_transdc_His_kin_Hpt_dom"/>
</dbReference>
<dbReference type="CDD" id="cd16922">
    <property type="entry name" value="HATPase_EvgS-ArcB-TorS-like"/>
    <property type="match status" value="1"/>
</dbReference>
<dbReference type="SMART" id="SM00448">
    <property type="entry name" value="REC"/>
    <property type="match status" value="1"/>
</dbReference>
<dbReference type="GO" id="GO:0009927">
    <property type="term" value="F:histidine phosphotransfer kinase activity"/>
    <property type="evidence" value="ECO:0007669"/>
    <property type="project" value="TreeGrafter"/>
</dbReference>
<dbReference type="InterPro" id="IPR011006">
    <property type="entry name" value="CheY-like_superfamily"/>
</dbReference>
<evidence type="ECO:0000313" key="22">
    <source>
        <dbReference type="Proteomes" id="UP001225933"/>
    </source>
</evidence>
<dbReference type="Gene3D" id="3.40.50.2300">
    <property type="match status" value="1"/>
</dbReference>
<dbReference type="EMBL" id="JAUHGV010000001">
    <property type="protein sequence ID" value="MDN4010950.1"/>
    <property type="molecule type" value="Genomic_DNA"/>
</dbReference>
<keyword evidence="15" id="KW-0175">Coiled coil</keyword>
<dbReference type="InterPro" id="IPR001789">
    <property type="entry name" value="Sig_transdc_resp-reg_receiver"/>
</dbReference>
<dbReference type="PROSITE" id="PS50112">
    <property type="entry name" value="PAS"/>
    <property type="match status" value="1"/>
</dbReference>
<comment type="caution">
    <text evidence="21">The sequence shown here is derived from an EMBL/GenBank/DDBJ whole genome shotgun (WGS) entry which is preliminary data.</text>
</comment>
<dbReference type="Gene3D" id="3.30.565.10">
    <property type="entry name" value="Histidine kinase-like ATPase, C-terminal domain"/>
    <property type="match status" value="1"/>
</dbReference>
<evidence type="ECO:0000256" key="13">
    <source>
        <dbReference type="PROSITE-ProRule" id="PRU00110"/>
    </source>
</evidence>
<keyword evidence="8" id="KW-0812">Transmembrane</keyword>
<dbReference type="Pfam" id="PF00512">
    <property type="entry name" value="HisKA"/>
    <property type="match status" value="1"/>
</dbReference>
<evidence type="ECO:0000256" key="4">
    <source>
        <dbReference type="ARBA" id="ARBA00022475"/>
    </source>
</evidence>
<dbReference type="Pfam" id="PF02518">
    <property type="entry name" value="HATPase_c"/>
    <property type="match status" value="1"/>
</dbReference>
<keyword evidence="10" id="KW-0547">Nucleotide-binding</keyword>
<evidence type="ECO:0000256" key="5">
    <source>
        <dbReference type="ARBA" id="ARBA00022519"/>
    </source>
</evidence>
<feature type="modified residue" description="4-aspartylphosphate" evidence="14">
    <location>
        <position position="559"/>
    </location>
</feature>
<dbReference type="PRINTS" id="PR00344">
    <property type="entry name" value="BCTRLSENSOR"/>
</dbReference>
<feature type="domain" description="PAC" evidence="19">
    <location>
        <begin position="197"/>
        <end position="249"/>
    </location>
</feature>
<dbReference type="EC" id="2.7.13.3" evidence="3"/>
<dbReference type="InterPro" id="IPR001610">
    <property type="entry name" value="PAC"/>
</dbReference>
<dbReference type="SMART" id="SM00086">
    <property type="entry name" value="PAC"/>
    <property type="match status" value="1"/>
</dbReference>
<evidence type="ECO:0000256" key="8">
    <source>
        <dbReference type="ARBA" id="ARBA00022692"/>
    </source>
</evidence>
<evidence type="ECO:0000256" key="10">
    <source>
        <dbReference type="ARBA" id="ARBA00022840"/>
    </source>
</evidence>
<comment type="catalytic activity">
    <reaction evidence="1">
        <text>ATP + protein L-histidine = ADP + protein N-phospho-L-histidine.</text>
        <dbReference type="EC" id="2.7.13.3"/>
    </reaction>
</comment>
<evidence type="ECO:0000259" key="18">
    <source>
        <dbReference type="PROSITE" id="PS50112"/>
    </source>
</evidence>
<dbReference type="InterPro" id="IPR005467">
    <property type="entry name" value="His_kinase_dom"/>
</dbReference>
<evidence type="ECO:0000259" key="17">
    <source>
        <dbReference type="PROSITE" id="PS50110"/>
    </source>
</evidence>
<evidence type="ECO:0000256" key="6">
    <source>
        <dbReference type="ARBA" id="ARBA00022553"/>
    </source>
</evidence>
<dbReference type="PANTHER" id="PTHR43047:SF72">
    <property type="entry name" value="OSMOSENSING HISTIDINE PROTEIN KINASE SLN1"/>
    <property type="match status" value="1"/>
</dbReference>
<dbReference type="NCBIfam" id="TIGR00229">
    <property type="entry name" value="sensory_box"/>
    <property type="match status" value="1"/>
</dbReference>
<dbReference type="Pfam" id="PF00072">
    <property type="entry name" value="Response_reg"/>
    <property type="match status" value="1"/>
</dbReference>
<dbReference type="CDD" id="cd17546">
    <property type="entry name" value="REC_hyHK_CKI1_RcsC-like"/>
    <property type="match status" value="1"/>
</dbReference>